<gene>
    <name evidence="2" type="ORF">IC620_16670</name>
</gene>
<keyword evidence="1" id="KW-0472">Membrane</keyword>
<feature type="transmembrane region" description="Helical" evidence="1">
    <location>
        <begin position="39"/>
        <end position="58"/>
    </location>
</feature>
<dbReference type="EMBL" id="JACXAH010000058">
    <property type="protein sequence ID" value="MBD1373977.1"/>
    <property type="molecule type" value="Genomic_DNA"/>
</dbReference>
<dbReference type="RefSeq" id="WP_191142902.1">
    <property type="nucleotide sequence ID" value="NZ_JACXAH010000058.1"/>
</dbReference>
<feature type="transmembrane region" description="Helical" evidence="1">
    <location>
        <begin position="7"/>
        <end position="27"/>
    </location>
</feature>
<keyword evidence="1" id="KW-1133">Transmembrane helix</keyword>
<protein>
    <submittedName>
        <fullName evidence="2">Uncharacterized protein</fullName>
    </submittedName>
</protein>
<keyword evidence="1" id="KW-0812">Transmembrane</keyword>
<dbReference type="Proteomes" id="UP000661691">
    <property type="component" value="Unassembled WGS sequence"/>
</dbReference>
<evidence type="ECO:0000256" key="1">
    <source>
        <dbReference type="SAM" id="Phobius"/>
    </source>
</evidence>
<dbReference type="AlphaFoldDB" id="A0A926NCY9"/>
<reference evidence="2" key="1">
    <citation type="submission" date="2020-09" db="EMBL/GenBank/DDBJ databases">
        <title>A novel bacterium of genus Hazenella, isolated from South China Sea.</title>
        <authorList>
            <person name="Huang H."/>
            <person name="Mo K."/>
            <person name="Hu Y."/>
        </authorList>
    </citation>
    <scope>NUCLEOTIDE SEQUENCE</scope>
    <source>
        <strain evidence="2">IB182357</strain>
    </source>
</reference>
<proteinExistence type="predicted"/>
<comment type="caution">
    <text evidence="2">The sequence shown here is derived from an EMBL/GenBank/DDBJ whole genome shotgun (WGS) entry which is preliminary data.</text>
</comment>
<name>A0A926NCY9_9BACL</name>
<evidence type="ECO:0000313" key="2">
    <source>
        <dbReference type="EMBL" id="MBD1373977.1"/>
    </source>
</evidence>
<accession>A0A926NCY9</accession>
<sequence length="78" mass="9345">MKLNKTLFVMIHIVTPYLYFTTYTLWGHIGLQKPIWENISANLSIVGIYYMIVSLFWVPQIKNIEKVEREISRKKKEK</sequence>
<evidence type="ECO:0000313" key="3">
    <source>
        <dbReference type="Proteomes" id="UP000661691"/>
    </source>
</evidence>
<keyword evidence="3" id="KW-1185">Reference proteome</keyword>
<organism evidence="2 3">
    <name type="scientific">Polycladospora coralii</name>
    <dbReference type="NCBI Taxonomy" id="2771432"/>
    <lineage>
        <taxon>Bacteria</taxon>
        <taxon>Bacillati</taxon>
        <taxon>Bacillota</taxon>
        <taxon>Bacilli</taxon>
        <taxon>Bacillales</taxon>
        <taxon>Thermoactinomycetaceae</taxon>
        <taxon>Polycladospora</taxon>
    </lineage>
</organism>